<name>A0A6N6M8C2_9FLAO</name>
<dbReference type="InterPro" id="IPR050273">
    <property type="entry name" value="GppA/Ppx_hydrolase"/>
</dbReference>
<dbReference type="OrthoDB" id="9814545at2"/>
<protein>
    <submittedName>
        <fullName evidence="2">Exopolyphosphatase</fullName>
    </submittedName>
</protein>
<dbReference type="InterPro" id="IPR003695">
    <property type="entry name" value="Ppx_GppA_N"/>
</dbReference>
<feature type="domain" description="Ppx/GppA phosphatase N-terminal" evidence="1">
    <location>
        <begin position="38"/>
        <end position="287"/>
    </location>
</feature>
<evidence type="ECO:0000313" key="3">
    <source>
        <dbReference type="Proteomes" id="UP000435357"/>
    </source>
</evidence>
<reference evidence="2 3" key="1">
    <citation type="submission" date="2019-09" db="EMBL/GenBank/DDBJ databases">
        <title>Genomes of Cryomorphaceae.</title>
        <authorList>
            <person name="Bowman J.P."/>
        </authorList>
    </citation>
    <scope>NUCLEOTIDE SEQUENCE [LARGE SCALE GENOMIC DNA]</scope>
    <source>
        <strain evidence="2 3">KCTC 52047</strain>
    </source>
</reference>
<dbReference type="SUPFAM" id="SSF53067">
    <property type="entry name" value="Actin-like ATPase domain"/>
    <property type="match status" value="2"/>
</dbReference>
<dbReference type="AlphaFoldDB" id="A0A6N6M8C2"/>
<comment type="caution">
    <text evidence="2">The sequence shown here is derived from an EMBL/GenBank/DDBJ whole genome shotgun (WGS) entry which is preliminary data.</text>
</comment>
<dbReference type="Pfam" id="PF02541">
    <property type="entry name" value="Ppx-GppA"/>
    <property type="match status" value="1"/>
</dbReference>
<organism evidence="2 3">
    <name type="scientific">Salibacter halophilus</name>
    <dbReference type="NCBI Taxonomy" id="1803916"/>
    <lineage>
        <taxon>Bacteria</taxon>
        <taxon>Pseudomonadati</taxon>
        <taxon>Bacteroidota</taxon>
        <taxon>Flavobacteriia</taxon>
        <taxon>Flavobacteriales</taxon>
        <taxon>Salibacteraceae</taxon>
        <taxon>Salibacter</taxon>
    </lineage>
</organism>
<accession>A0A6N6M8C2</accession>
<dbReference type="InterPro" id="IPR043129">
    <property type="entry name" value="ATPase_NBD"/>
</dbReference>
<gene>
    <name evidence="2" type="ORF">F3059_01395</name>
</gene>
<dbReference type="CDD" id="cd24006">
    <property type="entry name" value="ASKHA_NBD_PPX_GppA"/>
    <property type="match status" value="1"/>
</dbReference>
<sequence>MIYKKLAAIDIGSNAIRLLICGVIGNPKDHNYKKVALIRLPIRMGKEAFVEGEISDETQERFLDGMKAYSYLMKVHNVESFKACATSAMREAKNGRAIAERVRDETGIDIEIIDGKREAEIIFNGHFKENIDEDSNYVYVDVGGGSTEISILSNSEIYDAKSFNLGTLRLLNGLSKDADWKEMKSWIKEKTSHLNHVEMIGSGGNINKIYKLTDKKYPRPLLYHELKITRQSLSKMSYEERMQNLKLNPDRADVIVPASDIYFNAMKWSDSSIMHVPKIGLADGMIIMQNEQISS</sequence>
<dbReference type="PANTHER" id="PTHR30005">
    <property type="entry name" value="EXOPOLYPHOSPHATASE"/>
    <property type="match status" value="1"/>
</dbReference>
<dbReference type="EMBL" id="WACR01000001">
    <property type="protein sequence ID" value="KAB1066154.1"/>
    <property type="molecule type" value="Genomic_DNA"/>
</dbReference>
<evidence type="ECO:0000313" key="2">
    <source>
        <dbReference type="EMBL" id="KAB1066154.1"/>
    </source>
</evidence>
<dbReference type="Proteomes" id="UP000435357">
    <property type="component" value="Unassembled WGS sequence"/>
</dbReference>
<dbReference type="Gene3D" id="3.30.420.40">
    <property type="match status" value="1"/>
</dbReference>
<evidence type="ECO:0000259" key="1">
    <source>
        <dbReference type="Pfam" id="PF02541"/>
    </source>
</evidence>
<keyword evidence="3" id="KW-1185">Reference proteome</keyword>
<dbReference type="RefSeq" id="WP_151166142.1">
    <property type="nucleotide sequence ID" value="NZ_WACR01000001.1"/>
</dbReference>
<dbReference type="GO" id="GO:0016462">
    <property type="term" value="F:pyrophosphatase activity"/>
    <property type="evidence" value="ECO:0007669"/>
    <property type="project" value="TreeGrafter"/>
</dbReference>
<proteinExistence type="predicted"/>
<dbReference type="PANTHER" id="PTHR30005:SF0">
    <property type="entry name" value="RETROGRADE REGULATION PROTEIN 2"/>
    <property type="match status" value="1"/>
</dbReference>
<dbReference type="Gene3D" id="3.30.420.150">
    <property type="entry name" value="Exopolyphosphatase. Domain 2"/>
    <property type="match status" value="1"/>
</dbReference>